<evidence type="ECO:0000256" key="7">
    <source>
        <dbReference type="SAM" id="Phobius"/>
    </source>
</evidence>
<evidence type="ECO:0000313" key="9">
    <source>
        <dbReference type="EMBL" id="KAJ4404717.1"/>
    </source>
</evidence>
<keyword evidence="4 7" id="KW-0472">Membrane</keyword>
<dbReference type="InterPro" id="IPR049326">
    <property type="entry name" value="Rhodopsin_dom_fungi"/>
</dbReference>
<sequence length="386" mass="44063">MAMQFGRESWIWYICGIGMIIARLIARRILFRAWRGLQLDDWIMGIFVLTTYTALMVVSNRWWKAGSNLEPSDYSFSALSDDQLSRRIYGSKMMIVTEQMQISVIWACKACLLIMYYRLTRTALRNENIAIKVLSAYVALGYVVMQILYFAVWCRPFHEYYAVPTDSAQCNTLLHHRITKAVFNISSDIIMLSIALQMLIRSTLHWKRKLVLIGIFSIGIFAIAAAALNSYYSFAQPYGRTWMFWYIRESSVAVIVANIPFTWTIVRELFEVGEFDNVQPWTFHPHARTVSMATRTTRQTASSAQRPQAHDSFLNSGGSRRNNSMTLVGSASPGKENGTSPAKSLALEETDRDQEMQTIRSRDFETAPSGSIFLTVPLNDVEKGRQ</sequence>
<evidence type="ECO:0000259" key="8">
    <source>
        <dbReference type="Pfam" id="PF20684"/>
    </source>
</evidence>
<keyword evidence="10" id="KW-1185">Reference proteome</keyword>
<feature type="compositionally biased region" description="Low complexity" evidence="6">
    <location>
        <begin position="296"/>
        <end position="306"/>
    </location>
</feature>
<comment type="similarity">
    <text evidence="5">Belongs to the SAT4 family.</text>
</comment>
<feature type="transmembrane region" description="Helical" evidence="7">
    <location>
        <begin position="211"/>
        <end position="232"/>
    </location>
</feature>
<gene>
    <name evidence="9" type="ORF">N0V91_005665</name>
</gene>
<comment type="subcellular location">
    <subcellularLocation>
        <location evidence="1">Membrane</location>
        <topology evidence="1">Multi-pass membrane protein</topology>
    </subcellularLocation>
</comment>
<evidence type="ECO:0000256" key="4">
    <source>
        <dbReference type="ARBA" id="ARBA00023136"/>
    </source>
</evidence>
<proteinExistence type="inferred from homology"/>
<feature type="region of interest" description="Disordered" evidence="6">
    <location>
        <begin position="296"/>
        <end position="370"/>
    </location>
</feature>
<protein>
    <recommendedName>
        <fullName evidence="8">Rhodopsin domain-containing protein</fullName>
    </recommendedName>
</protein>
<accession>A0A9W9D6G3</accession>
<reference evidence="9" key="1">
    <citation type="submission" date="2022-10" db="EMBL/GenBank/DDBJ databases">
        <title>Tapping the CABI collections for fungal endophytes: first genome assemblies for Collariella, Neodidymelliopsis, Ascochyta clinopodiicola, Didymella pomorum, Didymosphaeria variabile, Neocosmospora piperis and Neocucurbitaria cava.</title>
        <authorList>
            <person name="Hill R."/>
        </authorList>
    </citation>
    <scope>NUCLEOTIDE SEQUENCE</scope>
    <source>
        <strain evidence="9">IMI 355091</strain>
    </source>
</reference>
<comment type="caution">
    <text evidence="9">The sequence shown here is derived from an EMBL/GenBank/DDBJ whole genome shotgun (WGS) entry which is preliminary data.</text>
</comment>
<keyword evidence="3 7" id="KW-1133">Transmembrane helix</keyword>
<feature type="transmembrane region" description="Helical" evidence="7">
    <location>
        <begin position="181"/>
        <end position="199"/>
    </location>
</feature>
<evidence type="ECO:0000256" key="6">
    <source>
        <dbReference type="SAM" id="MobiDB-lite"/>
    </source>
</evidence>
<feature type="domain" description="Rhodopsin" evidence="8">
    <location>
        <begin position="25"/>
        <end position="267"/>
    </location>
</feature>
<evidence type="ECO:0000256" key="5">
    <source>
        <dbReference type="ARBA" id="ARBA00038359"/>
    </source>
</evidence>
<dbReference type="GO" id="GO:0016020">
    <property type="term" value="C:membrane"/>
    <property type="evidence" value="ECO:0007669"/>
    <property type="project" value="UniProtKB-SubCell"/>
</dbReference>
<evidence type="ECO:0000256" key="2">
    <source>
        <dbReference type="ARBA" id="ARBA00022692"/>
    </source>
</evidence>
<dbReference type="OrthoDB" id="3903189at2759"/>
<feature type="transmembrane region" description="Helical" evidence="7">
    <location>
        <begin position="244"/>
        <end position="266"/>
    </location>
</feature>
<organism evidence="9 10">
    <name type="scientific">Didymella pomorum</name>
    <dbReference type="NCBI Taxonomy" id="749634"/>
    <lineage>
        <taxon>Eukaryota</taxon>
        <taxon>Fungi</taxon>
        <taxon>Dikarya</taxon>
        <taxon>Ascomycota</taxon>
        <taxon>Pezizomycotina</taxon>
        <taxon>Dothideomycetes</taxon>
        <taxon>Pleosporomycetidae</taxon>
        <taxon>Pleosporales</taxon>
        <taxon>Pleosporineae</taxon>
        <taxon>Didymellaceae</taxon>
        <taxon>Didymella</taxon>
    </lineage>
</organism>
<keyword evidence="2 7" id="KW-0812">Transmembrane</keyword>
<feature type="transmembrane region" description="Helical" evidence="7">
    <location>
        <begin position="42"/>
        <end position="63"/>
    </location>
</feature>
<dbReference type="PANTHER" id="PTHR33048:SF149">
    <property type="entry name" value="UBID FAMILY DECARBOXYLASE"/>
    <property type="match status" value="1"/>
</dbReference>
<evidence type="ECO:0000256" key="3">
    <source>
        <dbReference type="ARBA" id="ARBA00022989"/>
    </source>
</evidence>
<evidence type="ECO:0000313" key="10">
    <source>
        <dbReference type="Proteomes" id="UP001140510"/>
    </source>
</evidence>
<dbReference type="PANTHER" id="PTHR33048">
    <property type="entry name" value="PTH11-LIKE INTEGRAL MEMBRANE PROTEIN (AFU_ORTHOLOGUE AFUA_5G11245)"/>
    <property type="match status" value="1"/>
</dbReference>
<feature type="transmembrane region" description="Helical" evidence="7">
    <location>
        <begin position="12"/>
        <end position="30"/>
    </location>
</feature>
<feature type="transmembrane region" description="Helical" evidence="7">
    <location>
        <begin position="100"/>
        <end position="117"/>
    </location>
</feature>
<dbReference type="EMBL" id="JAPEVA010000040">
    <property type="protein sequence ID" value="KAJ4404717.1"/>
    <property type="molecule type" value="Genomic_DNA"/>
</dbReference>
<dbReference type="Proteomes" id="UP001140510">
    <property type="component" value="Unassembled WGS sequence"/>
</dbReference>
<name>A0A9W9D6G3_9PLEO</name>
<dbReference type="Pfam" id="PF20684">
    <property type="entry name" value="Fung_rhodopsin"/>
    <property type="match status" value="1"/>
</dbReference>
<feature type="compositionally biased region" description="Polar residues" evidence="6">
    <location>
        <begin position="313"/>
        <end position="329"/>
    </location>
</feature>
<dbReference type="InterPro" id="IPR052337">
    <property type="entry name" value="SAT4-like"/>
</dbReference>
<dbReference type="AlphaFoldDB" id="A0A9W9D6G3"/>
<evidence type="ECO:0000256" key="1">
    <source>
        <dbReference type="ARBA" id="ARBA00004141"/>
    </source>
</evidence>
<feature type="transmembrane region" description="Helical" evidence="7">
    <location>
        <begin position="129"/>
        <end position="152"/>
    </location>
</feature>